<dbReference type="PANTHER" id="PTHR43179">
    <property type="entry name" value="RHAMNOSYLTRANSFERASE WBBL"/>
    <property type="match status" value="1"/>
</dbReference>
<dbReference type="InterPro" id="IPR029044">
    <property type="entry name" value="Nucleotide-diphossugar_trans"/>
</dbReference>
<dbReference type="RefSeq" id="WP_136398671.1">
    <property type="nucleotide sequence ID" value="NZ_CP036295.1"/>
</dbReference>
<dbReference type="GO" id="GO:0016740">
    <property type="term" value="F:transferase activity"/>
    <property type="evidence" value="ECO:0007669"/>
    <property type="project" value="UniProtKB-KW"/>
</dbReference>
<dbReference type="EMBL" id="CP036295">
    <property type="protein sequence ID" value="QCC84422.1"/>
    <property type="molecule type" value="Genomic_DNA"/>
</dbReference>
<feature type="domain" description="Glycosyltransferase 2-like" evidence="1">
    <location>
        <begin position="5"/>
        <end position="118"/>
    </location>
</feature>
<dbReference type="AlphaFoldDB" id="A0A4P7ULL3"/>
<dbReference type="SUPFAM" id="SSF53448">
    <property type="entry name" value="Nucleotide-diphospho-sugar transferases"/>
    <property type="match status" value="1"/>
</dbReference>
<proteinExistence type="predicted"/>
<dbReference type="PANTHER" id="PTHR43179:SF7">
    <property type="entry name" value="RHAMNOSYLTRANSFERASE WBBL"/>
    <property type="match status" value="1"/>
</dbReference>
<evidence type="ECO:0000259" key="1">
    <source>
        <dbReference type="Pfam" id="PF00535"/>
    </source>
</evidence>
<dbReference type="Gene3D" id="3.90.550.10">
    <property type="entry name" value="Spore Coat Polysaccharide Biosynthesis Protein SpsA, Chain A"/>
    <property type="match status" value="1"/>
</dbReference>
<organism evidence="2 3">
    <name type="scientific">Desulfovibrio desulfuricans</name>
    <dbReference type="NCBI Taxonomy" id="876"/>
    <lineage>
        <taxon>Bacteria</taxon>
        <taxon>Pseudomonadati</taxon>
        <taxon>Thermodesulfobacteriota</taxon>
        <taxon>Desulfovibrionia</taxon>
        <taxon>Desulfovibrionales</taxon>
        <taxon>Desulfovibrionaceae</taxon>
        <taxon>Desulfovibrio</taxon>
    </lineage>
</organism>
<name>A0A4P7ULL3_DESDE</name>
<gene>
    <name evidence="2" type="ORF">DDIC_00715</name>
</gene>
<accession>A0A4P7ULL3</accession>
<sequence>MRAHIGMVTWNRLALTRHCLASLLQNTPPGYGLTVVDNGSTDGTREYLQGLVGEHPHMRLHLLRRNMGVAVASNLAWDDADGADFYVKLDNDVEVLDPQWLDRLMRMLADNPRLGMAGYRLCPKHEGAPLKLADGSTALEVACCNGACACIPRAVHERLGFWNEGFGRYGYEDLEYSWRARKAGYILAYAPQQDALRHLGAEPEFVDPQQEQGKYTSHTADLSGTKAYLMYLLLYEQGVIPLNVGRKYLPAMGADGLVFTLNPAHKALQRLMVRLVNSVETTQQGELSQLDLRAWQNRGNPA</sequence>
<dbReference type="CDD" id="cd04186">
    <property type="entry name" value="GT_2_like_c"/>
    <property type="match status" value="1"/>
</dbReference>
<dbReference type="Proteomes" id="UP000297065">
    <property type="component" value="Chromosome"/>
</dbReference>
<evidence type="ECO:0000313" key="2">
    <source>
        <dbReference type="EMBL" id="QCC84422.1"/>
    </source>
</evidence>
<dbReference type="InterPro" id="IPR001173">
    <property type="entry name" value="Glyco_trans_2-like"/>
</dbReference>
<dbReference type="OrthoDB" id="5453183at2"/>
<dbReference type="Pfam" id="PF00535">
    <property type="entry name" value="Glycos_transf_2"/>
    <property type="match status" value="1"/>
</dbReference>
<protein>
    <submittedName>
        <fullName evidence="2">Glycosyltransferase family 2 protein</fullName>
    </submittedName>
</protein>
<reference evidence="2 3" key="1">
    <citation type="submission" date="2019-02" db="EMBL/GenBank/DDBJ databases">
        <title>Complete Genome Sequence of Desulfovibrio desulfuricans IC1, a Sulfonate Utilizing Anaerobe.</title>
        <authorList>
            <person name="Day L.A."/>
            <person name="De Leon K.B."/>
            <person name="Wall J.D."/>
        </authorList>
    </citation>
    <scope>NUCLEOTIDE SEQUENCE [LARGE SCALE GENOMIC DNA]</scope>
    <source>
        <strain evidence="2 3">IC1</strain>
    </source>
</reference>
<evidence type="ECO:0000313" key="3">
    <source>
        <dbReference type="Proteomes" id="UP000297065"/>
    </source>
</evidence>
<keyword evidence="2" id="KW-0808">Transferase</keyword>